<evidence type="ECO:0000256" key="1">
    <source>
        <dbReference type="ARBA" id="ARBA00001946"/>
    </source>
</evidence>
<protein>
    <recommendedName>
        <fullName evidence="11">8-oxo-dGTP diphosphatase</fullName>
        <ecNumber evidence="11">3.6.1.55</ecNumber>
    </recommendedName>
</protein>
<dbReference type="PANTHER" id="PTHR47707:SF1">
    <property type="entry name" value="NUDIX HYDROLASE FAMILY PROTEIN"/>
    <property type="match status" value="1"/>
</dbReference>
<dbReference type="InterPro" id="IPR020476">
    <property type="entry name" value="Nudix_hydrolase"/>
</dbReference>
<dbReference type="CDD" id="cd03425">
    <property type="entry name" value="NUDIX_MutT_NudA_like"/>
    <property type="match status" value="1"/>
</dbReference>
<name>A0A921FPT4_9MICC</name>
<evidence type="ECO:0000256" key="7">
    <source>
        <dbReference type="ARBA" id="ARBA00022801"/>
    </source>
</evidence>
<dbReference type="PRINTS" id="PR00502">
    <property type="entry name" value="NUDIXFAMILY"/>
</dbReference>
<evidence type="ECO:0000256" key="11">
    <source>
        <dbReference type="ARBA" id="ARBA00038905"/>
    </source>
</evidence>
<sequence>MQHTVSKPVVVGAAILNEAIRPTRMLAARRKAPKSLAGYWEFPGGKVEPGETSTDALVREIREELGVEIEILDHIAAPSEAGWQLDNGMNMHVFTAIIRSGTPEPLIEHDRLEWAGLNASEVHDLEWIPADRPIIDAILAQLGESKATR</sequence>
<reference evidence="14" key="2">
    <citation type="submission" date="2021-09" db="EMBL/GenBank/DDBJ databases">
        <authorList>
            <person name="Gilroy R."/>
        </authorList>
    </citation>
    <scope>NUCLEOTIDE SEQUENCE</scope>
    <source>
        <strain evidence="14">ChiHjej13B12-14962</strain>
    </source>
</reference>
<comment type="caution">
    <text evidence="14">The sequence shown here is derived from an EMBL/GenBank/DDBJ whole genome shotgun (WGS) entry which is preliminary data.</text>
</comment>
<dbReference type="AlphaFoldDB" id="A0A921FPT4"/>
<accession>A0A921FPT4</accession>
<evidence type="ECO:0000256" key="10">
    <source>
        <dbReference type="ARBA" id="ARBA00035861"/>
    </source>
</evidence>
<keyword evidence="6" id="KW-0227">DNA damage</keyword>
<reference evidence="14" key="1">
    <citation type="journal article" date="2021" name="PeerJ">
        <title>Extensive microbial diversity within the chicken gut microbiome revealed by metagenomics and culture.</title>
        <authorList>
            <person name="Gilroy R."/>
            <person name="Ravi A."/>
            <person name="Getino M."/>
            <person name="Pursley I."/>
            <person name="Horton D.L."/>
            <person name="Alikhan N.F."/>
            <person name="Baker D."/>
            <person name="Gharbi K."/>
            <person name="Hall N."/>
            <person name="Watson M."/>
            <person name="Adriaenssens E.M."/>
            <person name="Foster-Nyarko E."/>
            <person name="Jarju S."/>
            <person name="Secka A."/>
            <person name="Antonio M."/>
            <person name="Oren A."/>
            <person name="Chaudhuri R.R."/>
            <person name="La Ragione R."/>
            <person name="Hildebrand F."/>
            <person name="Pallen M.J."/>
        </authorList>
    </citation>
    <scope>NUCLEOTIDE SEQUENCE</scope>
    <source>
        <strain evidence="14">ChiHjej13B12-14962</strain>
    </source>
</reference>
<comment type="cofactor">
    <cofactor evidence="1">
        <name>Mg(2+)</name>
        <dbReference type="ChEBI" id="CHEBI:18420"/>
    </cofactor>
</comment>
<dbReference type="GO" id="GO:0046872">
    <property type="term" value="F:metal ion binding"/>
    <property type="evidence" value="ECO:0007669"/>
    <property type="project" value="UniProtKB-KW"/>
</dbReference>
<keyword evidence="4" id="KW-0235">DNA replication</keyword>
<evidence type="ECO:0000256" key="9">
    <source>
        <dbReference type="ARBA" id="ARBA00023204"/>
    </source>
</evidence>
<comment type="similarity">
    <text evidence="2 12">Belongs to the Nudix hydrolase family.</text>
</comment>
<evidence type="ECO:0000313" key="15">
    <source>
        <dbReference type="Proteomes" id="UP000703315"/>
    </source>
</evidence>
<dbReference type="InterPro" id="IPR020084">
    <property type="entry name" value="NUDIX_hydrolase_CS"/>
</dbReference>
<evidence type="ECO:0000259" key="13">
    <source>
        <dbReference type="PROSITE" id="PS51462"/>
    </source>
</evidence>
<dbReference type="Pfam" id="PF00293">
    <property type="entry name" value="NUDIX"/>
    <property type="match status" value="1"/>
</dbReference>
<dbReference type="GO" id="GO:0006281">
    <property type="term" value="P:DNA repair"/>
    <property type="evidence" value="ECO:0007669"/>
    <property type="project" value="UniProtKB-KW"/>
</dbReference>
<keyword evidence="3" id="KW-0515">Mutator protein</keyword>
<dbReference type="RefSeq" id="WP_303907838.1">
    <property type="nucleotide sequence ID" value="NZ_DYXC01000142.1"/>
</dbReference>
<dbReference type="Proteomes" id="UP000703315">
    <property type="component" value="Unassembled WGS sequence"/>
</dbReference>
<comment type="catalytic activity">
    <reaction evidence="10">
        <text>8-oxo-dGTP + H2O = 8-oxo-dGMP + diphosphate + H(+)</text>
        <dbReference type="Rhea" id="RHEA:31575"/>
        <dbReference type="ChEBI" id="CHEBI:15377"/>
        <dbReference type="ChEBI" id="CHEBI:15378"/>
        <dbReference type="ChEBI" id="CHEBI:33019"/>
        <dbReference type="ChEBI" id="CHEBI:63224"/>
        <dbReference type="ChEBI" id="CHEBI:77896"/>
        <dbReference type="EC" id="3.6.1.55"/>
    </reaction>
</comment>
<evidence type="ECO:0000313" key="14">
    <source>
        <dbReference type="EMBL" id="HJF15539.1"/>
    </source>
</evidence>
<evidence type="ECO:0000256" key="5">
    <source>
        <dbReference type="ARBA" id="ARBA00022723"/>
    </source>
</evidence>
<dbReference type="PROSITE" id="PS00893">
    <property type="entry name" value="NUDIX_BOX"/>
    <property type="match status" value="1"/>
</dbReference>
<dbReference type="GO" id="GO:0044716">
    <property type="term" value="F:8-oxo-GDP phosphatase activity"/>
    <property type="evidence" value="ECO:0007669"/>
    <property type="project" value="TreeGrafter"/>
</dbReference>
<dbReference type="EMBL" id="DYXC01000142">
    <property type="protein sequence ID" value="HJF15539.1"/>
    <property type="molecule type" value="Genomic_DNA"/>
</dbReference>
<dbReference type="EC" id="3.6.1.55" evidence="11"/>
<evidence type="ECO:0000256" key="8">
    <source>
        <dbReference type="ARBA" id="ARBA00022842"/>
    </source>
</evidence>
<keyword evidence="9" id="KW-0234">DNA repair</keyword>
<dbReference type="GO" id="GO:0006260">
    <property type="term" value="P:DNA replication"/>
    <property type="evidence" value="ECO:0007669"/>
    <property type="project" value="UniProtKB-KW"/>
</dbReference>
<keyword evidence="5" id="KW-0479">Metal-binding</keyword>
<dbReference type="InterPro" id="IPR047127">
    <property type="entry name" value="MutT-like"/>
</dbReference>
<keyword evidence="8" id="KW-0460">Magnesium</keyword>
<evidence type="ECO:0000256" key="6">
    <source>
        <dbReference type="ARBA" id="ARBA00022763"/>
    </source>
</evidence>
<keyword evidence="7 12" id="KW-0378">Hydrolase</keyword>
<dbReference type="InterPro" id="IPR000086">
    <property type="entry name" value="NUDIX_hydrolase_dom"/>
</dbReference>
<dbReference type="InterPro" id="IPR015797">
    <property type="entry name" value="NUDIX_hydrolase-like_dom_sf"/>
</dbReference>
<proteinExistence type="inferred from homology"/>
<dbReference type="GO" id="GO:0008413">
    <property type="term" value="F:8-oxo-7,8-dihydroguanosine triphosphate pyrophosphatase activity"/>
    <property type="evidence" value="ECO:0007669"/>
    <property type="project" value="TreeGrafter"/>
</dbReference>
<evidence type="ECO:0000256" key="4">
    <source>
        <dbReference type="ARBA" id="ARBA00022705"/>
    </source>
</evidence>
<evidence type="ECO:0000256" key="3">
    <source>
        <dbReference type="ARBA" id="ARBA00022457"/>
    </source>
</evidence>
<dbReference type="PANTHER" id="PTHR47707">
    <property type="entry name" value="8-OXO-DGTP DIPHOSPHATASE"/>
    <property type="match status" value="1"/>
</dbReference>
<dbReference type="PROSITE" id="PS51462">
    <property type="entry name" value="NUDIX"/>
    <property type="match status" value="1"/>
</dbReference>
<feature type="domain" description="Nudix hydrolase" evidence="13">
    <location>
        <begin position="6"/>
        <end position="149"/>
    </location>
</feature>
<dbReference type="SUPFAM" id="SSF55811">
    <property type="entry name" value="Nudix"/>
    <property type="match status" value="1"/>
</dbReference>
<evidence type="ECO:0000256" key="12">
    <source>
        <dbReference type="RuleBase" id="RU003476"/>
    </source>
</evidence>
<dbReference type="GO" id="GO:0044715">
    <property type="term" value="F:8-oxo-dGDP phosphatase activity"/>
    <property type="evidence" value="ECO:0007669"/>
    <property type="project" value="TreeGrafter"/>
</dbReference>
<evidence type="ECO:0000256" key="2">
    <source>
        <dbReference type="ARBA" id="ARBA00005582"/>
    </source>
</evidence>
<dbReference type="GO" id="GO:0035539">
    <property type="term" value="F:8-oxo-7,8-dihydrodeoxyguanosine triphosphate pyrophosphatase activity"/>
    <property type="evidence" value="ECO:0007669"/>
    <property type="project" value="UniProtKB-EC"/>
</dbReference>
<organism evidence="14 15">
    <name type="scientific">Enteractinococcus helveticum</name>
    <dbReference type="NCBI Taxonomy" id="1837282"/>
    <lineage>
        <taxon>Bacteria</taxon>
        <taxon>Bacillati</taxon>
        <taxon>Actinomycetota</taxon>
        <taxon>Actinomycetes</taxon>
        <taxon>Micrococcales</taxon>
        <taxon>Micrococcaceae</taxon>
    </lineage>
</organism>
<gene>
    <name evidence="14" type="ORF">K8V32_12215</name>
</gene>
<dbReference type="Gene3D" id="3.90.79.10">
    <property type="entry name" value="Nucleoside Triphosphate Pyrophosphohydrolase"/>
    <property type="match status" value="1"/>
</dbReference>